<keyword evidence="4 8" id="KW-0812">Transmembrane</keyword>
<sequence>MGQVGPQKRTLAQTEPHREVEAIGHVGLEEGERLDRFVDPDFGLGCGVTGGRWADEGENLSLALCPLAMETKPVVATGQFVFSLALGTVWVASLKYVAHMATHSSFLIKFGIRIWNCKFGCMLRLLQAPTGSDLIRSLFQGKEEYTRCLIYTSIIFHGSLLHVLFNMMALVPLGSELERVMGSVRLLYMIILLASSNAIFHLLIALLNISTISNVTFNDTVRYAWILLVVFQLLMTNVSLLGHLCGILSGFAYTYGLFNFLLPGSSFYSSIESSSWLAEEERIRGLRSRGHARYFKSNAYTCILRVMLDLTSWSFKTLEKLVNHGIRSGIVGLRCRNRQCRFGVQSWGFRFVDPDLSNGEGEMQRGGYVRVASGSERITKPTVLTTSKSQKKLAKVPATDKFFDDADIMFENEIKNTQGGDEKRAQDSDPMSFLTPICSRAPLTCRK</sequence>
<evidence type="ECO:0000256" key="3">
    <source>
        <dbReference type="ARBA" id="ARBA00022670"/>
    </source>
</evidence>
<dbReference type="EMBL" id="SDRB02013183">
    <property type="protein sequence ID" value="THF95748.1"/>
    <property type="molecule type" value="Genomic_DNA"/>
</dbReference>
<dbReference type="AlphaFoldDB" id="A0A4S4D0Z1"/>
<evidence type="ECO:0000256" key="2">
    <source>
        <dbReference type="ARBA" id="ARBA00009045"/>
    </source>
</evidence>
<reference evidence="10 11" key="1">
    <citation type="journal article" date="2018" name="Proc. Natl. Acad. Sci. U.S.A.">
        <title>Draft genome sequence of Camellia sinensis var. sinensis provides insights into the evolution of the tea genome and tea quality.</title>
        <authorList>
            <person name="Wei C."/>
            <person name="Yang H."/>
            <person name="Wang S."/>
            <person name="Zhao J."/>
            <person name="Liu C."/>
            <person name="Gao L."/>
            <person name="Xia E."/>
            <person name="Lu Y."/>
            <person name="Tai Y."/>
            <person name="She G."/>
            <person name="Sun J."/>
            <person name="Cao H."/>
            <person name="Tong W."/>
            <person name="Gao Q."/>
            <person name="Li Y."/>
            <person name="Deng W."/>
            <person name="Jiang X."/>
            <person name="Wang W."/>
            <person name="Chen Q."/>
            <person name="Zhang S."/>
            <person name="Li H."/>
            <person name="Wu J."/>
            <person name="Wang P."/>
            <person name="Li P."/>
            <person name="Shi C."/>
            <person name="Zheng F."/>
            <person name="Jian J."/>
            <person name="Huang B."/>
            <person name="Shan D."/>
            <person name="Shi M."/>
            <person name="Fang C."/>
            <person name="Yue Y."/>
            <person name="Li F."/>
            <person name="Li D."/>
            <person name="Wei S."/>
            <person name="Han B."/>
            <person name="Jiang C."/>
            <person name="Yin Y."/>
            <person name="Xia T."/>
            <person name="Zhang Z."/>
            <person name="Bennetzen J.L."/>
            <person name="Zhao S."/>
            <person name="Wan X."/>
        </authorList>
    </citation>
    <scope>NUCLEOTIDE SEQUENCE [LARGE SCALE GENOMIC DNA]</scope>
    <source>
        <strain evidence="11">cv. Shuchazao</strain>
        <tissue evidence="10">Leaf</tissue>
    </source>
</reference>
<gene>
    <name evidence="10" type="ORF">TEA_002780</name>
</gene>
<dbReference type="Gene3D" id="1.20.1540.10">
    <property type="entry name" value="Rhomboid-like"/>
    <property type="match status" value="1"/>
</dbReference>
<organism evidence="10 11">
    <name type="scientific">Camellia sinensis var. sinensis</name>
    <name type="common">China tea</name>
    <dbReference type="NCBI Taxonomy" id="542762"/>
    <lineage>
        <taxon>Eukaryota</taxon>
        <taxon>Viridiplantae</taxon>
        <taxon>Streptophyta</taxon>
        <taxon>Embryophyta</taxon>
        <taxon>Tracheophyta</taxon>
        <taxon>Spermatophyta</taxon>
        <taxon>Magnoliopsida</taxon>
        <taxon>eudicotyledons</taxon>
        <taxon>Gunneridae</taxon>
        <taxon>Pentapetalae</taxon>
        <taxon>asterids</taxon>
        <taxon>Ericales</taxon>
        <taxon>Theaceae</taxon>
        <taxon>Camellia</taxon>
    </lineage>
</organism>
<comment type="similarity">
    <text evidence="2">Belongs to the peptidase S54 family.</text>
</comment>
<keyword evidence="3" id="KW-0645">Protease</keyword>
<evidence type="ECO:0000256" key="4">
    <source>
        <dbReference type="ARBA" id="ARBA00022692"/>
    </source>
</evidence>
<dbReference type="InterPro" id="IPR035952">
    <property type="entry name" value="Rhomboid-like_sf"/>
</dbReference>
<keyword evidence="6 8" id="KW-1133">Transmembrane helix</keyword>
<evidence type="ECO:0000256" key="5">
    <source>
        <dbReference type="ARBA" id="ARBA00022801"/>
    </source>
</evidence>
<evidence type="ECO:0000256" key="6">
    <source>
        <dbReference type="ARBA" id="ARBA00022989"/>
    </source>
</evidence>
<comment type="subcellular location">
    <subcellularLocation>
        <location evidence="1">Membrane</location>
        <topology evidence="1">Multi-pass membrane protein</topology>
    </subcellularLocation>
</comment>
<evidence type="ECO:0000313" key="10">
    <source>
        <dbReference type="EMBL" id="THF95748.1"/>
    </source>
</evidence>
<dbReference type="PANTHER" id="PTHR43066:SF1">
    <property type="entry name" value="RHOMBOID PROTEIN 2"/>
    <property type="match status" value="1"/>
</dbReference>
<feature type="domain" description="Peptidase S54 rhomboid" evidence="9">
    <location>
        <begin position="150"/>
        <end position="206"/>
    </location>
</feature>
<comment type="caution">
    <text evidence="10">The sequence shown here is derived from an EMBL/GenBank/DDBJ whole genome shotgun (WGS) entry which is preliminary data.</text>
</comment>
<evidence type="ECO:0000259" key="9">
    <source>
        <dbReference type="Pfam" id="PF01694"/>
    </source>
</evidence>
<dbReference type="InterPro" id="IPR022764">
    <property type="entry name" value="Peptidase_S54_rhomboid_dom"/>
</dbReference>
<keyword evidence="11" id="KW-1185">Reference proteome</keyword>
<protein>
    <recommendedName>
        <fullName evidence="9">Peptidase S54 rhomboid domain-containing protein</fullName>
    </recommendedName>
</protein>
<evidence type="ECO:0000256" key="8">
    <source>
        <dbReference type="SAM" id="Phobius"/>
    </source>
</evidence>
<dbReference type="GO" id="GO:0006508">
    <property type="term" value="P:proteolysis"/>
    <property type="evidence" value="ECO:0007669"/>
    <property type="project" value="UniProtKB-KW"/>
</dbReference>
<dbReference type="GO" id="GO:0016020">
    <property type="term" value="C:membrane"/>
    <property type="evidence" value="ECO:0007669"/>
    <property type="project" value="UniProtKB-SubCell"/>
</dbReference>
<dbReference type="Proteomes" id="UP000306102">
    <property type="component" value="Unassembled WGS sequence"/>
</dbReference>
<feature type="transmembrane region" description="Helical" evidence="8">
    <location>
        <begin position="221"/>
        <end position="241"/>
    </location>
</feature>
<dbReference type="GO" id="GO:0004252">
    <property type="term" value="F:serine-type endopeptidase activity"/>
    <property type="evidence" value="ECO:0007669"/>
    <property type="project" value="InterPro"/>
</dbReference>
<feature type="transmembrane region" description="Helical" evidence="8">
    <location>
        <begin position="148"/>
        <end position="174"/>
    </location>
</feature>
<feature type="transmembrane region" description="Helical" evidence="8">
    <location>
        <begin position="186"/>
        <end position="209"/>
    </location>
</feature>
<dbReference type="SUPFAM" id="SSF144091">
    <property type="entry name" value="Rhomboid-like"/>
    <property type="match status" value="1"/>
</dbReference>
<keyword evidence="5" id="KW-0378">Hydrolase</keyword>
<keyword evidence="7 8" id="KW-0472">Membrane</keyword>
<name>A0A4S4D0Z1_CAMSN</name>
<evidence type="ECO:0000256" key="1">
    <source>
        <dbReference type="ARBA" id="ARBA00004141"/>
    </source>
</evidence>
<dbReference type="PANTHER" id="PTHR43066">
    <property type="entry name" value="RHOMBOID-RELATED PROTEIN"/>
    <property type="match status" value="1"/>
</dbReference>
<evidence type="ECO:0000256" key="7">
    <source>
        <dbReference type="ARBA" id="ARBA00023136"/>
    </source>
</evidence>
<accession>A0A4S4D0Z1</accession>
<dbReference type="Pfam" id="PF01694">
    <property type="entry name" value="Rhomboid"/>
    <property type="match status" value="1"/>
</dbReference>
<proteinExistence type="inferred from homology"/>
<evidence type="ECO:0000313" key="11">
    <source>
        <dbReference type="Proteomes" id="UP000306102"/>
    </source>
</evidence>
<dbReference type="STRING" id="542762.A0A4S4D0Z1"/>